<sequence length="74" mass="8416">MTGISHPHDPKCNVTENNRDNRGRVLSVSPPPDRKFRTRRLFQCHDTTSVSLMRSGSKLLASIVFLLPLEKLSR</sequence>
<dbReference type="EMBL" id="JAHUTJ010067581">
    <property type="protein sequence ID" value="MED6291191.1"/>
    <property type="molecule type" value="Genomic_DNA"/>
</dbReference>
<name>A0ABU7EW04_9TELE</name>
<feature type="compositionally biased region" description="Basic and acidic residues" evidence="1">
    <location>
        <begin position="1"/>
        <end position="23"/>
    </location>
</feature>
<protein>
    <submittedName>
        <fullName evidence="2">Uncharacterized protein</fullName>
    </submittedName>
</protein>
<accession>A0ABU7EW04</accession>
<evidence type="ECO:0000313" key="3">
    <source>
        <dbReference type="Proteomes" id="UP001352852"/>
    </source>
</evidence>
<evidence type="ECO:0000313" key="2">
    <source>
        <dbReference type="EMBL" id="MED6291191.1"/>
    </source>
</evidence>
<feature type="region of interest" description="Disordered" evidence="1">
    <location>
        <begin position="1"/>
        <end position="32"/>
    </location>
</feature>
<comment type="caution">
    <text evidence="2">The sequence shown here is derived from an EMBL/GenBank/DDBJ whole genome shotgun (WGS) entry which is preliminary data.</text>
</comment>
<dbReference type="Proteomes" id="UP001352852">
    <property type="component" value="Unassembled WGS sequence"/>
</dbReference>
<reference evidence="2 3" key="1">
    <citation type="submission" date="2021-06" db="EMBL/GenBank/DDBJ databases">
        <authorList>
            <person name="Palmer J.M."/>
        </authorList>
    </citation>
    <scope>NUCLEOTIDE SEQUENCE [LARGE SCALE GENOMIC DNA]</scope>
    <source>
        <strain evidence="2 3">CL_MEX2019</strain>
        <tissue evidence="2">Muscle</tissue>
    </source>
</reference>
<proteinExistence type="predicted"/>
<organism evidence="2 3">
    <name type="scientific">Characodon lateralis</name>
    <dbReference type="NCBI Taxonomy" id="208331"/>
    <lineage>
        <taxon>Eukaryota</taxon>
        <taxon>Metazoa</taxon>
        <taxon>Chordata</taxon>
        <taxon>Craniata</taxon>
        <taxon>Vertebrata</taxon>
        <taxon>Euteleostomi</taxon>
        <taxon>Actinopterygii</taxon>
        <taxon>Neopterygii</taxon>
        <taxon>Teleostei</taxon>
        <taxon>Neoteleostei</taxon>
        <taxon>Acanthomorphata</taxon>
        <taxon>Ovalentaria</taxon>
        <taxon>Atherinomorphae</taxon>
        <taxon>Cyprinodontiformes</taxon>
        <taxon>Goodeidae</taxon>
        <taxon>Characodon</taxon>
    </lineage>
</organism>
<keyword evidence="3" id="KW-1185">Reference proteome</keyword>
<gene>
    <name evidence="2" type="ORF">CHARACLAT_020905</name>
</gene>
<evidence type="ECO:0000256" key="1">
    <source>
        <dbReference type="SAM" id="MobiDB-lite"/>
    </source>
</evidence>